<dbReference type="CDD" id="cd07560">
    <property type="entry name" value="Peptidase_S41_CPP"/>
    <property type="match status" value="1"/>
</dbReference>
<dbReference type="InterPro" id="IPR005151">
    <property type="entry name" value="Tail-specific_protease"/>
</dbReference>
<keyword evidence="2 5" id="KW-0645">Protease</keyword>
<dbReference type="PROSITE" id="PS50106">
    <property type="entry name" value="PDZ"/>
    <property type="match status" value="1"/>
</dbReference>
<evidence type="ECO:0000313" key="10">
    <source>
        <dbReference type="Proteomes" id="UP001275932"/>
    </source>
</evidence>
<dbReference type="Gene3D" id="3.30.750.44">
    <property type="match status" value="1"/>
</dbReference>
<evidence type="ECO:0000256" key="7">
    <source>
        <dbReference type="SAM" id="SignalP"/>
    </source>
</evidence>
<feature type="region of interest" description="Disordered" evidence="6">
    <location>
        <begin position="717"/>
        <end position="785"/>
    </location>
</feature>
<dbReference type="InterPro" id="IPR029045">
    <property type="entry name" value="ClpP/crotonase-like_dom_sf"/>
</dbReference>
<evidence type="ECO:0000313" key="9">
    <source>
        <dbReference type="EMBL" id="MDX8414865.1"/>
    </source>
</evidence>
<dbReference type="PANTHER" id="PTHR32060:SF22">
    <property type="entry name" value="CARBOXYL-TERMINAL-PROCESSING PEPTIDASE 3, CHLOROPLASTIC"/>
    <property type="match status" value="1"/>
</dbReference>
<dbReference type="Proteomes" id="UP001275932">
    <property type="component" value="Unassembled WGS sequence"/>
</dbReference>
<evidence type="ECO:0000256" key="5">
    <source>
        <dbReference type="RuleBase" id="RU004404"/>
    </source>
</evidence>
<reference evidence="9 10" key="1">
    <citation type="submission" date="2022-03" db="EMBL/GenBank/DDBJ databases">
        <title>Novel taxa within the pig intestine.</title>
        <authorList>
            <person name="Wylensek D."/>
            <person name="Bishof K."/>
            <person name="Afrizal A."/>
            <person name="Clavel T."/>
        </authorList>
    </citation>
    <scope>NUCLEOTIDE SEQUENCE [LARGE SCALE GENOMIC DNA]</scope>
    <source>
        <strain evidence="9 10">CLA-KB-P66</strain>
    </source>
</reference>
<dbReference type="GO" id="GO:0004252">
    <property type="term" value="F:serine-type endopeptidase activity"/>
    <property type="evidence" value="ECO:0007669"/>
    <property type="project" value="UniProtKB-EC"/>
</dbReference>
<dbReference type="InterPro" id="IPR040573">
    <property type="entry name" value="TSP_N"/>
</dbReference>
<evidence type="ECO:0000256" key="4">
    <source>
        <dbReference type="ARBA" id="ARBA00022825"/>
    </source>
</evidence>
<protein>
    <submittedName>
        <fullName evidence="9">Carboxy terminal-processing peptidase</fullName>
        <ecNumber evidence="9">3.4.21.102</ecNumber>
    </submittedName>
</protein>
<feature type="domain" description="PDZ" evidence="8">
    <location>
        <begin position="290"/>
        <end position="360"/>
    </location>
</feature>
<dbReference type="InterPro" id="IPR036034">
    <property type="entry name" value="PDZ_sf"/>
</dbReference>
<dbReference type="InterPro" id="IPR004447">
    <property type="entry name" value="Peptidase_S41A"/>
</dbReference>
<feature type="compositionally biased region" description="Low complexity" evidence="6">
    <location>
        <begin position="747"/>
        <end position="764"/>
    </location>
</feature>
<dbReference type="SUPFAM" id="SSF50156">
    <property type="entry name" value="PDZ domain-like"/>
    <property type="match status" value="1"/>
</dbReference>
<evidence type="ECO:0000259" key="8">
    <source>
        <dbReference type="PROSITE" id="PS50106"/>
    </source>
</evidence>
<keyword evidence="3 5" id="KW-0378">Hydrolase</keyword>
<dbReference type="Pfam" id="PF03572">
    <property type="entry name" value="Peptidase_S41"/>
    <property type="match status" value="1"/>
</dbReference>
<dbReference type="InterPro" id="IPR020992">
    <property type="entry name" value="Tail_Prtase_C"/>
</dbReference>
<dbReference type="InterPro" id="IPR001478">
    <property type="entry name" value="PDZ"/>
</dbReference>
<dbReference type="SMART" id="SM00228">
    <property type="entry name" value="PDZ"/>
    <property type="match status" value="1"/>
</dbReference>
<dbReference type="NCBIfam" id="TIGR00225">
    <property type="entry name" value="prc"/>
    <property type="match status" value="1"/>
</dbReference>
<dbReference type="SUPFAM" id="SSF52096">
    <property type="entry name" value="ClpP/crotonase"/>
    <property type="match status" value="1"/>
</dbReference>
<gene>
    <name evidence="9" type="ORF">MOX91_01510</name>
</gene>
<feature type="chain" id="PRO_5045137077" evidence="7">
    <location>
        <begin position="33"/>
        <end position="809"/>
    </location>
</feature>
<organism evidence="9 10">
    <name type="scientific">Intestinicryptomonas porci</name>
    <dbReference type="NCBI Taxonomy" id="2926320"/>
    <lineage>
        <taxon>Bacteria</taxon>
        <taxon>Pseudomonadati</taxon>
        <taxon>Verrucomicrobiota</taxon>
        <taxon>Opitutia</taxon>
        <taxon>Opitutales</taxon>
        <taxon>Intestinicryptomonaceae</taxon>
        <taxon>Intestinicryptomonas</taxon>
    </lineage>
</organism>
<keyword evidence="10" id="KW-1185">Reference proteome</keyword>
<evidence type="ECO:0000256" key="6">
    <source>
        <dbReference type="SAM" id="MobiDB-lite"/>
    </source>
</evidence>
<dbReference type="EC" id="3.4.21.102" evidence="9"/>
<dbReference type="SMART" id="SM00245">
    <property type="entry name" value="TSPc"/>
    <property type="match status" value="1"/>
</dbReference>
<evidence type="ECO:0000256" key="2">
    <source>
        <dbReference type="ARBA" id="ARBA00022670"/>
    </source>
</evidence>
<feature type="compositionally biased region" description="Basic and acidic residues" evidence="6">
    <location>
        <begin position="768"/>
        <end position="785"/>
    </location>
</feature>
<feature type="compositionally biased region" description="Polar residues" evidence="6">
    <location>
        <begin position="723"/>
        <end position="734"/>
    </location>
</feature>
<evidence type="ECO:0000256" key="1">
    <source>
        <dbReference type="ARBA" id="ARBA00009179"/>
    </source>
</evidence>
<dbReference type="Pfam" id="PF00595">
    <property type="entry name" value="PDZ"/>
    <property type="match status" value="1"/>
</dbReference>
<accession>A0ABU4WGX8</accession>
<sequence length="809" mass="90791">MMKGNYFYMRFLRIFAALLLLAYGGVSFASDAAGQKEESPVLVEADPSLLVASPKMRGESRNFIFCLENGHYLKKSLDKLDMKKLVREYMSSLDFMKMFFLESDVDFYTERLAPILPQLLRQGVILPANKIYHETFVPRAKARLEWIKKRMEEPFDFSNDETFRPDRSKAEWPKNMAEADELWQKRIKFDVLSQIIGYDNSDEQIVSEIDEDAVRKVEDAGDELKNDAPKTFEEKLKKAKEEVLKRYENLISNMTKDDATEIQEFFLNAISNIYDPHTSFLSEYALEEFDISVRNALVGIGAVLSEKDGYCSVVELMPGGPAEKSKKIEPGDKIVGVGQSADEIEDVVGKKLRNTVRLIRGKEGSKVYLQIEPKGNPGVRKIVVLQREKIQLTEKLARACVYELPVGDKTVPIGVIDLPAFYGESDGADGVKGFSTTHDVEELILKLKERNVKGIILDLRKNGGGFLNEAVDLAGLFIRTGPVLQVGDRSGRVVQMRDDDPKVVWDGPMIVLVSRLSASAAEIVAGALKNHERAIIVGDKSTFGKGSVQMVYHLANFDKSHKSAAKITIQKWYQPNGESIQLKGIHSDIALPSTLEHLDLGEDKRENALDWDEIDPASIRAGYGYGMGEGGAKLLSTLSEKSEKRRESLDEFKFLNERIGWFKSRVEKKDWSLNLDAREKQLKDDEAFADKMNERQKELAKSNFKKEEILLDSAIAKKKMQEESSASQDNSSENGVEEKNPQGENTESAAGGKAESSSSGEKSANPPSEKHNSKGKSKKDDVPEFDVSMREALRIMGDWLEFENSAKKN</sequence>
<comment type="caution">
    <text evidence="9">The sequence shown here is derived from an EMBL/GenBank/DDBJ whole genome shotgun (WGS) entry which is preliminary data.</text>
</comment>
<dbReference type="PANTHER" id="PTHR32060">
    <property type="entry name" value="TAIL-SPECIFIC PROTEASE"/>
    <property type="match status" value="1"/>
</dbReference>
<feature type="signal peptide" evidence="7">
    <location>
        <begin position="1"/>
        <end position="32"/>
    </location>
</feature>
<dbReference type="Pfam" id="PF17804">
    <property type="entry name" value="TSP_NTD"/>
    <property type="match status" value="1"/>
</dbReference>
<dbReference type="Pfam" id="PF11818">
    <property type="entry name" value="DUF3340"/>
    <property type="match status" value="1"/>
</dbReference>
<name>A0ABU4WGX8_9BACT</name>
<dbReference type="Gene3D" id="3.90.226.10">
    <property type="entry name" value="2-enoyl-CoA Hydratase, Chain A, domain 1"/>
    <property type="match status" value="1"/>
</dbReference>
<keyword evidence="7" id="KW-0732">Signal</keyword>
<keyword evidence="4 5" id="KW-0720">Serine protease</keyword>
<proteinExistence type="inferred from homology"/>
<dbReference type="CDD" id="cd06782">
    <property type="entry name" value="cpPDZ_CPP-like"/>
    <property type="match status" value="1"/>
</dbReference>
<dbReference type="EMBL" id="JALBUT010000001">
    <property type="protein sequence ID" value="MDX8414865.1"/>
    <property type="molecule type" value="Genomic_DNA"/>
</dbReference>
<comment type="similarity">
    <text evidence="1 5">Belongs to the peptidase S41A family.</text>
</comment>
<dbReference type="Gene3D" id="2.30.42.10">
    <property type="match status" value="1"/>
</dbReference>
<evidence type="ECO:0000256" key="3">
    <source>
        <dbReference type="ARBA" id="ARBA00022801"/>
    </source>
</evidence>